<reference evidence="3" key="1">
    <citation type="submission" date="2021-01" db="EMBL/GenBank/DDBJ databases">
        <authorList>
            <person name="Corre E."/>
            <person name="Pelletier E."/>
            <person name="Niang G."/>
            <person name="Scheremetjew M."/>
            <person name="Finn R."/>
            <person name="Kale V."/>
            <person name="Holt S."/>
            <person name="Cochrane G."/>
            <person name="Meng A."/>
            <person name="Brown T."/>
            <person name="Cohen L."/>
        </authorList>
    </citation>
    <scope>NUCLEOTIDE SEQUENCE</scope>
    <source>
        <strain evidence="3">CCMP1243</strain>
    </source>
</reference>
<gene>
    <name evidence="3" type="ORF">RMAR1173_LOCUS21627</name>
</gene>
<feature type="region of interest" description="Disordered" evidence="2">
    <location>
        <begin position="1109"/>
        <end position="1206"/>
    </location>
</feature>
<feature type="coiled-coil region" evidence="1">
    <location>
        <begin position="459"/>
        <end position="500"/>
    </location>
</feature>
<evidence type="ECO:0000256" key="1">
    <source>
        <dbReference type="SAM" id="Coils"/>
    </source>
</evidence>
<dbReference type="EMBL" id="HBHJ01032652">
    <property type="protein sequence ID" value="CAD9710633.1"/>
    <property type="molecule type" value="Transcribed_RNA"/>
</dbReference>
<feature type="region of interest" description="Disordered" evidence="2">
    <location>
        <begin position="1224"/>
        <end position="1266"/>
    </location>
</feature>
<organism evidence="3">
    <name type="scientific">Rhizochromulina marina</name>
    <dbReference type="NCBI Taxonomy" id="1034831"/>
    <lineage>
        <taxon>Eukaryota</taxon>
        <taxon>Sar</taxon>
        <taxon>Stramenopiles</taxon>
        <taxon>Ochrophyta</taxon>
        <taxon>Dictyochophyceae</taxon>
        <taxon>Rhizochromulinales</taxon>
        <taxon>Rhizochromulina</taxon>
    </lineage>
</organism>
<dbReference type="Gene3D" id="1.20.58.1520">
    <property type="match status" value="1"/>
</dbReference>
<feature type="compositionally biased region" description="Acidic residues" evidence="2">
    <location>
        <begin position="354"/>
        <end position="363"/>
    </location>
</feature>
<feature type="compositionally biased region" description="Low complexity" evidence="2">
    <location>
        <begin position="219"/>
        <end position="236"/>
    </location>
</feature>
<feature type="region of interest" description="Disordered" evidence="2">
    <location>
        <begin position="38"/>
        <end position="59"/>
    </location>
</feature>
<feature type="region of interest" description="Disordered" evidence="2">
    <location>
        <begin position="931"/>
        <end position="952"/>
    </location>
</feature>
<feature type="region of interest" description="Disordered" evidence="2">
    <location>
        <begin position="344"/>
        <end position="367"/>
    </location>
</feature>
<protein>
    <submittedName>
        <fullName evidence="3">Uncharacterized protein</fullName>
    </submittedName>
</protein>
<dbReference type="AlphaFoldDB" id="A0A7S2WWX2"/>
<feature type="compositionally biased region" description="Basic and acidic residues" evidence="2">
    <location>
        <begin position="1241"/>
        <end position="1250"/>
    </location>
</feature>
<keyword evidence="1" id="KW-0175">Coiled coil</keyword>
<evidence type="ECO:0000313" key="3">
    <source>
        <dbReference type="EMBL" id="CAD9710633.1"/>
    </source>
</evidence>
<feature type="region of interest" description="Disordered" evidence="2">
    <location>
        <begin position="195"/>
        <end position="243"/>
    </location>
</feature>
<sequence>MSHYQALIHENDQLLKDLGSLEHEKHTLTAMLEENAKAMQQQQKGGGRKSAKSTEREVQLKDKLKQVEGKFKQLQAEQRRKEHAVKLVKQDSARVQQLQQSIGTLKKSKADMVRKQKDSAARFKTVMDTKNKELSDIRKRSRRDKLEASKLQHENRKLQTAVLRKAKAHQKTEEALRRNKEHLMKLLALKKRERMRQSVSKIAKRKRRQRRETIEQQAKGRAAGAPAEAAAATGAMEEADPWAAEDEKIRGTKFCLLELVRERVQRQQRQELEEKLQSEYDTLQKQILVEVGTLNTLKDECLEEGAEEGSDAALQVVEQEQRLEELVVKLEGVTASLADVHLPAKATASRTDEDSSEDGEEEARELSLVSEMPAPALRTVLWSLLDEQTDLCVALETSRAHSKQQAMALAAAVERAHRAEQHAKDLQRHFHEKLRGAEKKRLDYAHAVCSPVKKMPGKADAMEALNAHLKEKLTEMDRAQSDLREEKDTLARRATEFQERAMVAEQALEDLHASSEVAGLIQHLQGVWGEIGANDQGRESTLETIRAATVRQAREELDGAKRRKCALEAQCKRFEEEIYFRNLLLGNQAMDMEPPACRSLSERCEDLASRWRDLDGATAAAVQRIGEAQRKAEAFHHLLEVESPSGRADQDMLAQTLRLPPPPTDGAAPGLEWFTAAAEVLAGQVTAQRVEDMEGAARRAAVRLAELTAECDSSVLAARGHLSTMGLLEPSHSLAVENLLAQQGLTSGAGATDVLGVVQELLPTAGVVAPSSRRVELRTAAERVCQCLAAHAVARSDAAKTAQKLLRDSMEAVFLRLCQKHGLPTGDEEGDENLGAVEGSLAETVLADLVHEIVRCLKLTKQELAETQGRLEALWETGRGTAAEQEAFSRDWAGVEEKRSQLQVSQDSPAAAELAAMANVLAPRRGTMVEAGQPEHEEGASGATGALPPHHAPSTEWFAALAGSLGSAAAEARWLREAMECLERHRGRVHAREELEAAVLRLDQDLNDFYNKSSEFESSCKDPTRLLDRTGKGRRVLDQEEKSRREYKRVIEKCLSELQQVLLKWEERERSPFPAKKLSDRAQVVLKNLKRDSCVTSLTQLMHLESSMYVGNQRVPGSSKRSRETADGDSQPGSPGSEGHSPREVAKAGSAAASGASGGGAVSPKRTDPSTAQGPPRAVQAPVVPAPHPRKTQNPFAKMVTSRKAAGGKAAVAAAPRTLMDHTVTSGARVSAGAEGVASTLEDRENRGSRENIILNGQPEQGARGD</sequence>
<accession>A0A7S2WWX2</accession>
<evidence type="ECO:0000256" key="2">
    <source>
        <dbReference type="SAM" id="MobiDB-lite"/>
    </source>
</evidence>
<name>A0A7S2WWX2_9STRA</name>
<proteinExistence type="predicted"/>